<dbReference type="InterPro" id="IPR010982">
    <property type="entry name" value="Lambda_DNA-bd_dom_sf"/>
</dbReference>
<dbReference type="PANTHER" id="PTHR46797">
    <property type="entry name" value="HTH-TYPE TRANSCRIPTIONAL REGULATOR"/>
    <property type="match status" value="1"/>
</dbReference>
<organism evidence="3 4">
    <name type="scientific">Dactylosporangium aurantiacum</name>
    <dbReference type="NCBI Taxonomy" id="35754"/>
    <lineage>
        <taxon>Bacteria</taxon>
        <taxon>Bacillati</taxon>
        <taxon>Actinomycetota</taxon>
        <taxon>Actinomycetes</taxon>
        <taxon>Micromonosporales</taxon>
        <taxon>Micromonosporaceae</taxon>
        <taxon>Dactylosporangium</taxon>
    </lineage>
</organism>
<evidence type="ECO:0000259" key="2">
    <source>
        <dbReference type="PROSITE" id="PS50943"/>
    </source>
</evidence>
<dbReference type="Proteomes" id="UP001058003">
    <property type="component" value="Chromosome"/>
</dbReference>
<dbReference type="PANTHER" id="PTHR46797:SF1">
    <property type="entry name" value="METHYLPHOSPHONATE SYNTHASE"/>
    <property type="match status" value="1"/>
</dbReference>
<dbReference type="EMBL" id="CP073767">
    <property type="protein sequence ID" value="UWZ60135.1"/>
    <property type="molecule type" value="Genomic_DNA"/>
</dbReference>
<dbReference type="SUPFAM" id="SSF47413">
    <property type="entry name" value="lambda repressor-like DNA-binding domains"/>
    <property type="match status" value="1"/>
</dbReference>
<gene>
    <name evidence="3" type="ORF">Daura_45820</name>
</gene>
<dbReference type="GO" id="GO:0003700">
    <property type="term" value="F:DNA-binding transcription factor activity"/>
    <property type="evidence" value="ECO:0007669"/>
    <property type="project" value="TreeGrafter"/>
</dbReference>
<proteinExistence type="predicted"/>
<dbReference type="Gene3D" id="2.60.120.10">
    <property type="entry name" value="Jelly Rolls"/>
    <property type="match status" value="1"/>
</dbReference>
<dbReference type="OrthoDB" id="9805356at2"/>
<dbReference type="SMART" id="SM00530">
    <property type="entry name" value="HTH_XRE"/>
    <property type="match status" value="1"/>
</dbReference>
<dbReference type="Pfam" id="PF01381">
    <property type="entry name" value="HTH_3"/>
    <property type="match status" value="1"/>
</dbReference>
<evidence type="ECO:0000313" key="4">
    <source>
        <dbReference type="Proteomes" id="UP001058003"/>
    </source>
</evidence>
<dbReference type="KEGG" id="daur:Daura_45820"/>
<dbReference type="InterPro" id="IPR001387">
    <property type="entry name" value="Cro/C1-type_HTH"/>
</dbReference>
<dbReference type="GO" id="GO:0005829">
    <property type="term" value="C:cytosol"/>
    <property type="evidence" value="ECO:0007669"/>
    <property type="project" value="TreeGrafter"/>
</dbReference>
<feature type="domain" description="HTH cro/C1-type" evidence="2">
    <location>
        <begin position="25"/>
        <end position="79"/>
    </location>
</feature>
<dbReference type="PROSITE" id="PS50943">
    <property type="entry name" value="HTH_CROC1"/>
    <property type="match status" value="1"/>
</dbReference>
<dbReference type="GO" id="GO:0003677">
    <property type="term" value="F:DNA binding"/>
    <property type="evidence" value="ECO:0007669"/>
    <property type="project" value="UniProtKB-KW"/>
</dbReference>
<dbReference type="SUPFAM" id="SSF51182">
    <property type="entry name" value="RmlC-like cupins"/>
    <property type="match status" value="1"/>
</dbReference>
<protein>
    <submittedName>
        <fullName evidence="3">Helix-turn-helix transcriptional regulator</fullName>
    </submittedName>
</protein>
<dbReference type="Pfam" id="PF07883">
    <property type="entry name" value="Cupin_2"/>
    <property type="match status" value="1"/>
</dbReference>
<dbReference type="InterPro" id="IPR014710">
    <property type="entry name" value="RmlC-like_jellyroll"/>
</dbReference>
<sequence length="209" mass="22714">MLTVEENILTDDVTQVAQAAIARHVKGLRQGRRWSLDELASRSGVSKGMLVQIEGARTNPSIGTLCRIAESFGVSIGRLLESEPEPVVKIVGADEPPVLWRGAAGGTGRLLRGVNDPAFVEVWEWRLPPGETHDSSDHSVGTRELIHLREGSLVVTVDGTEHTVGPGETIDFRADRPHAYRNAADVEAVLTMVVVMPEGEFDRRAPRPS</sequence>
<evidence type="ECO:0000256" key="1">
    <source>
        <dbReference type="ARBA" id="ARBA00023125"/>
    </source>
</evidence>
<evidence type="ECO:0000313" key="3">
    <source>
        <dbReference type="EMBL" id="UWZ60135.1"/>
    </source>
</evidence>
<keyword evidence="1" id="KW-0238">DNA-binding</keyword>
<reference evidence="3" key="1">
    <citation type="submission" date="2021-04" db="EMBL/GenBank/DDBJ databases">
        <title>Dactylosporangium aurantiacum NRRL B-8018 full assembly.</title>
        <authorList>
            <person name="Hartkoorn R.C."/>
            <person name="Beaudoing E."/>
            <person name="Hot D."/>
        </authorList>
    </citation>
    <scope>NUCLEOTIDE SEQUENCE</scope>
    <source>
        <strain evidence="3">NRRL B-8018</strain>
    </source>
</reference>
<keyword evidence="4" id="KW-1185">Reference proteome</keyword>
<dbReference type="InterPro" id="IPR050807">
    <property type="entry name" value="TransReg_Diox_bact_type"/>
</dbReference>
<dbReference type="CDD" id="cd00093">
    <property type="entry name" value="HTH_XRE"/>
    <property type="match status" value="1"/>
</dbReference>
<dbReference type="CDD" id="cd02209">
    <property type="entry name" value="cupin_XRE_C"/>
    <property type="match status" value="1"/>
</dbReference>
<accession>A0A9Q9IVI9</accession>
<dbReference type="Gene3D" id="1.10.260.40">
    <property type="entry name" value="lambda repressor-like DNA-binding domains"/>
    <property type="match status" value="1"/>
</dbReference>
<dbReference type="AlphaFoldDB" id="A0A9Q9IVI9"/>
<dbReference type="InterPro" id="IPR011051">
    <property type="entry name" value="RmlC_Cupin_sf"/>
</dbReference>
<dbReference type="InterPro" id="IPR013096">
    <property type="entry name" value="Cupin_2"/>
</dbReference>
<name>A0A9Q9IVI9_9ACTN</name>